<evidence type="ECO:0000256" key="2">
    <source>
        <dbReference type="ARBA" id="ARBA00022723"/>
    </source>
</evidence>
<protein>
    <submittedName>
        <fullName evidence="7">Putative bifunctional cbb3-type cytochrome c oxidase subunit II/cytochrome c</fullName>
    </submittedName>
</protein>
<dbReference type="OrthoDB" id="9811281at2"/>
<dbReference type="EMBL" id="CYSE01000003">
    <property type="protein sequence ID" value="CUH78360.1"/>
    <property type="molecule type" value="Genomic_DNA"/>
</dbReference>
<evidence type="ECO:0000313" key="7">
    <source>
        <dbReference type="EMBL" id="CUH78360.1"/>
    </source>
</evidence>
<sequence>MKYALALALLGASPALAAGILPYDDAARVAEGQVIYAETCASCHGADLEGEDNWREADADGYLPAPPHDETGHTWHHPDPLLVQIVTLGTEAIVGGTYQSNMIGFGDVLTEDQILNVLAYIKSTWPQQVIDMHNEMNTRAGVN</sequence>
<dbReference type="Pfam" id="PF00034">
    <property type="entry name" value="Cytochrom_C"/>
    <property type="match status" value="1"/>
</dbReference>
<dbReference type="PANTHER" id="PTHR35008">
    <property type="entry name" value="BLL4482 PROTEIN-RELATED"/>
    <property type="match status" value="1"/>
</dbReference>
<keyword evidence="5" id="KW-0732">Signal</keyword>
<dbReference type="PANTHER" id="PTHR35008:SF4">
    <property type="entry name" value="BLL4482 PROTEIN"/>
    <property type="match status" value="1"/>
</dbReference>
<dbReference type="STRING" id="441103.TRN7648_01939"/>
<reference evidence="7 8" key="1">
    <citation type="submission" date="2015-09" db="EMBL/GenBank/DDBJ databases">
        <authorList>
            <consortium name="Swine Surveillance"/>
        </authorList>
    </citation>
    <scope>NUCLEOTIDE SEQUENCE [LARGE SCALE GENOMIC DNA]</scope>
    <source>
        <strain evidence="7 8">CECT 7648</strain>
    </source>
</reference>
<organism evidence="7 8">
    <name type="scientific">Tropicibacter naphthalenivorans</name>
    <dbReference type="NCBI Taxonomy" id="441103"/>
    <lineage>
        <taxon>Bacteria</taxon>
        <taxon>Pseudomonadati</taxon>
        <taxon>Pseudomonadota</taxon>
        <taxon>Alphaproteobacteria</taxon>
        <taxon>Rhodobacterales</taxon>
        <taxon>Roseobacteraceae</taxon>
        <taxon>Tropicibacter</taxon>
    </lineage>
</organism>
<evidence type="ECO:0000256" key="5">
    <source>
        <dbReference type="SAM" id="SignalP"/>
    </source>
</evidence>
<name>A0A0P1GT45_9RHOB</name>
<dbReference type="InterPro" id="IPR051459">
    <property type="entry name" value="Cytochrome_c-type_DH"/>
</dbReference>
<accession>A0A0P1GT45</accession>
<evidence type="ECO:0000259" key="6">
    <source>
        <dbReference type="PROSITE" id="PS51007"/>
    </source>
</evidence>
<keyword evidence="2 4" id="KW-0479">Metal-binding</keyword>
<keyword evidence="1 4" id="KW-0349">Heme</keyword>
<evidence type="ECO:0000256" key="4">
    <source>
        <dbReference type="PROSITE-ProRule" id="PRU00433"/>
    </source>
</evidence>
<keyword evidence="8" id="KW-1185">Reference proteome</keyword>
<dbReference type="InterPro" id="IPR036909">
    <property type="entry name" value="Cyt_c-like_dom_sf"/>
</dbReference>
<gene>
    <name evidence="7" type="ORF">TRN7648_01939</name>
</gene>
<evidence type="ECO:0000313" key="8">
    <source>
        <dbReference type="Proteomes" id="UP000054935"/>
    </source>
</evidence>
<feature type="domain" description="Cytochrome c" evidence="6">
    <location>
        <begin position="27"/>
        <end position="125"/>
    </location>
</feature>
<dbReference type="Gene3D" id="1.10.760.10">
    <property type="entry name" value="Cytochrome c-like domain"/>
    <property type="match status" value="1"/>
</dbReference>
<dbReference type="GO" id="GO:0009055">
    <property type="term" value="F:electron transfer activity"/>
    <property type="evidence" value="ECO:0007669"/>
    <property type="project" value="InterPro"/>
</dbReference>
<dbReference type="Proteomes" id="UP000054935">
    <property type="component" value="Unassembled WGS sequence"/>
</dbReference>
<dbReference type="SUPFAM" id="SSF46626">
    <property type="entry name" value="Cytochrome c"/>
    <property type="match status" value="1"/>
</dbReference>
<feature type="chain" id="PRO_5006063743" evidence="5">
    <location>
        <begin position="18"/>
        <end position="143"/>
    </location>
</feature>
<feature type="signal peptide" evidence="5">
    <location>
        <begin position="1"/>
        <end position="17"/>
    </location>
</feature>
<dbReference type="GO" id="GO:0020037">
    <property type="term" value="F:heme binding"/>
    <property type="evidence" value="ECO:0007669"/>
    <property type="project" value="InterPro"/>
</dbReference>
<dbReference type="RefSeq" id="WP_058247448.1">
    <property type="nucleotide sequence ID" value="NZ_CYSE01000003.1"/>
</dbReference>
<dbReference type="PROSITE" id="PS51007">
    <property type="entry name" value="CYTC"/>
    <property type="match status" value="1"/>
</dbReference>
<dbReference type="AlphaFoldDB" id="A0A0P1GT45"/>
<keyword evidence="3 4" id="KW-0408">Iron</keyword>
<dbReference type="GO" id="GO:0046872">
    <property type="term" value="F:metal ion binding"/>
    <property type="evidence" value="ECO:0007669"/>
    <property type="project" value="UniProtKB-KW"/>
</dbReference>
<evidence type="ECO:0000256" key="3">
    <source>
        <dbReference type="ARBA" id="ARBA00023004"/>
    </source>
</evidence>
<evidence type="ECO:0000256" key="1">
    <source>
        <dbReference type="ARBA" id="ARBA00022617"/>
    </source>
</evidence>
<dbReference type="InterPro" id="IPR009056">
    <property type="entry name" value="Cyt_c-like_dom"/>
</dbReference>
<proteinExistence type="predicted"/>